<gene>
    <name evidence="1" type="ORF">MILVUS5_LOCUS1612</name>
</gene>
<protein>
    <submittedName>
        <fullName evidence="1">Uncharacterized protein</fullName>
    </submittedName>
</protein>
<dbReference type="EMBL" id="CASHSV030000001">
    <property type="protein sequence ID" value="CAJ2629683.1"/>
    <property type="molecule type" value="Genomic_DNA"/>
</dbReference>
<sequence>MASIADNPNPNPNPNQEPEQSIIPVLTVFKNKSILKNIFIVLNNNNDNDDNNNNNDHTLLVGRHPNCNIVLTHPSISRFHLQIRFTPSSRSISLLDLSSVHGTWVSGRKLEHGVSVELKEGDSFQLGVSSRIYLLHFVSKFDADAFKKIGSLSCDDEKKNQSEDKTFEVDNDSSGNEKSCCDGQNKLCGCQICFLSPPNVQSVDESDNTQINEACPDVEMLEETNLIGTLRECFKHSICILGTKSNQQSSAEKQWINPEASLDEKDAAAVAVISKESDFEVTFEDTDKIEDILTTGSRVFDSEDMTDSESHPTNSDAELSADSLSDREEQVNCGENYETELQNLNANCCLEKGYSLYEIVEDIEKKCTENTDPAPFDENGVAAVNVAPREHKLEFFFEENDRIDDILTSVARLFISENTSSLAEEAIPVINFQEIKIVEEVAVDSISDGEKENKGDKELQEYLNVKPCDEEGSSPDETVEDTMKSFQTDSLNPSVTQEPDLEITDQKESQTPQFVVAVDGNVDVGILKRSCIEESAKGSSTFGSDEEGSSLDETVEDTMKSFQTESLNPSVTQEPDLEITDKKENQPPQSLVAVDGNTDVGILERSCVEESAKGSSTFGSDEEGSSLDETYEDTMKSFQTESLNPSVTRELDLEITDKIENQTPQSLVVVDGNIDVGILEKSCIEESAKGSSTFGSDILSKRDKAASAPQDRTRKSRLLNTPNVDTKFVMSNLKDINITNKPMPKDLFSVLDEGEMFTPNKENSIPTNTFHWQFMENKGMLEESKSSKSQRSHNLNANFSPIIYSAEISTSAISNKENLTPKEALEWMSGRKPLECRDATELRKKRVERRPLQSLMSPGGNCNSRISSPLSAAKSIFGVTARASNCGHISYKHTEPSSISEERKKSWDMVIDTASLLNKESRKALQLLQGLKGTRLIIPQSVIRELGSIKQQFGIFRKTSEADLALKWIEECMENTEWWIHIIDCAFPMVEDHILDCALEYRRKDNVGQIVLLSDDIILKIKSMAKGLLCETVQQFRQSLANPFSERFMWANSFPRGLTWSCQDDVVLREKYCCLPSKAGLKLLVS</sequence>
<name>A0ACB0ICQ3_TRIPR</name>
<accession>A0ACB0ICQ3</accession>
<dbReference type="Proteomes" id="UP001177021">
    <property type="component" value="Unassembled WGS sequence"/>
</dbReference>
<evidence type="ECO:0000313" key="1">
    <source>
        <dbReference type="EMBL" id="CAJ2629683.1"/>
    </source>
</evidence>
<keyword evidence="2" id="KW-1185">Reference proteome</keyword>
<evidence type="ECO:0000313" key="2">
    <source>
        <dbReference type="Proteomes" id="UP001177021"/>
    </source>
</evidence>
<comment type="caution">
    <text evidence="1">The sequence shown here is derived from an EMBL/GenBank/DDBJ whole genome shotgun (WGS) entry which is preliminary data.</text>
</comment>
<reference evidence="1" key="1">
    <citation type="submission" date="2023-10" db="EMBL/GenBank/DDBJ databases">
        <authorList>
            <person name="Rodriguez Cubillos JULIANA M."/>
            <person name="De Vega J."/>
        </authorList>
    </citation>
    <scope>NUCLEOTIDE SEQUENCE</scope>
</reference>
<organism evidence="1 2">
    <name type="scientific">Trifolium pratense</name>
    <name type="common">Red clover</name>
    <dbReference type="NCBI Taxonomy" id="57577"/>
    <lineage>
        <taxon>Eukaryota</taxon>
        <taxon>Viridiplantae</taxon>
        <taxon>Streptophyta</taxon>
        <taxon>Embryophyta</taxon>
        <taxon>Tracheophyta</taxon>
        <taxon>Spermatophyta</taxon>
        <taxon>Magnoliopsida</taxon>
        <taxon>eudicotyledons</taxon>
        <taxon>Gunneridae</taxon>
        <taxon>Pentapetalae</taxon>
        <taxon>rosids</taxon>
        <taxon>fabids</taxon>
        <taxon>Fabales</taxon>
        <taxon>Fabaceae</taxon>
        <taxon>Papilionoideae</taxon>
        <taxon>50 kb inversion clade</taxon>
        <taxon>NPAAA clade</taxon>
        <taxon>Hologalegina</taxon>
        <taxon>IRL clade</taxon>
        <taxon>Trifolieae</taxon>
        <taxon>Trifolium</taxon>
    </lineage>
</organism>
<proteinExistence type="predicted"/>